<feature type="domain" description="PH" evidence="1">
    <location>
        <begin position="416"/>
        <end position="511"/>
    </location>
</feature>
<feature type="domain" description="PH" evidence="1">
    <location>
        <begin position="291"/>
        <end position="390"/>
    </location>
</feature>
<dbReference type="SMART" id="SM00233">
    <property type="entry name" value="PH"/>
    <property type="match status" value="2"/>
</dbReference>
<dbReference type="Gene3D" id="2.30.29.30">
    <property type="entry name" value="Pleckstrin-homology domain (PH domain)/Phosphotyrosine-binding domain (PTB)"/>
    <property type="match status" value="2"/>
</dbReference>
<dbReference type="GeneID" id="105844527"/>
<evidence type="ECO:0000313" key="2">
    <source>
        <dbReference type="Proteomes" id="UP001652625"/>
    </source>
</evidence>
<organism evidence="2 3">
    <name type="scientific">Hydra vulgaris</name>
    <name type="common">Hydra</name>
    <name type="synonym">Hydra attenuata</name>
    <dbReference type="NCBI Taxonomy" id="6087"/>
    <lineage>
        <taxon>Eukaryota</taxon>
        <taxon>Metazoa</taxon>
        <taxon>Cnidaria</taxon>
        <taxon>Hydrozoa</taxon>
        <taxon>Hydroidolina</taxon>
        <taxon>Anthoathecata</taxon>
        <taxon>Aplanulata</taxon>
        <taxon>Hydridae</taxon>
        <taxon>Hydra</taxon>
    </lineage>
</organism>
<evidence type="ECO:0000313" key="3">
    <source>
        <dbReference type="RefSeq" id="XP_065651967.1"/>
    </source>
</evidence>
<evidence type="ECO:0000259" key="1">
    <source>
        <dbReference type="PROSITE" id="PS50003"/>
    </source>
</evidence>
<sequence>MASVRSSSSHYDSITAEDLFDSFMNVALSNEKEICPKNDVISDCGYSNCSDQMPLSNNLYQDSIYASCDEIFPTKTSNIDNKKEKLFNINFDSKPTTSYVDEQSGNKQILTYAVVNNPKTIAEESFIGEYSVSQSTKSSENSFTDSSPIELYAKPNKSMHTACSPKLNRDSKVDISFDSEDKYDTVGSILRSNEVNGFNVQQKTNFRDDYKMKVEDVAFNKRLFTAECNDLYKSCLETIENRNKASLNKETPKAKKPFFKFQKATSKEKLYKDLSKYSSHTIPKTDNDDIQVLCDGYLFKQGGTGMTPKNWRLRWFELKKNNCLYYYKSQQDRVPSGAVILFNYAITRAPEVTKRFAFQVAKGGARSYFLAANSEDEMKKWMKFITESSHQPLSELSTIPECSLKNVSIPALSIQEPDCHGFLWKRGSSHKSWRKRYCVMKYGCLFYYENIADQVALGVFKLHNYVIDHSNDTKNGFQANPPYQKLRTYYFYTENEIDLERWIGAIKLSIATVK</sequence>
<dbReference type="PANTHER" id="PTHR47644">
    <property type="entry name" value="AGAP008221-PA"/>
    <property type="match status" value="1"/>
</dbReference>
<proteinExistence type="predicted"/>
<dbReference type="Proteomes" id="UP001652625">
    <property type="component" value="Chromosome 04"/>
</dbReference>
<keyword evidence="2" id="KW-1185">Reference proteome</keyword>
<gene>
    <name evidence="3" type="primary">LOC105844527</name>
</gene>
<reference evidence="3" key="1">
    <citation type="submission" date="2025-08" db="UniProtKB">
        <authorList>
            <consortium name="RefSeq"/>
        </authorList>
    </citation>
    <scope>IDENTIFICATION</scope>
</reference>
<protein>
    <submittedName>
        <fullName evidence="3">Uncharacterized protein LOC105844527 isoform X2</fullName>
    </submittedName>
</protein>
<dbReference type="InterPro" id="IPR001849">
    <property type="entry name" value="PH_domain"/>
</dbReference>
<dbReference type="PROSITE" id="PS50003">
    <property type="entry name" value="PH_DOMAIN"/>
    <property type="match status" value="2"/>
</dbReference>
<dbReference type="RefSeq" id="XP_065651967.1">
    <property type="nucleotide sequence ID" value="XM_065795895.1"/>
</dbReference>
<dbReference type="Pfam" id="PF00169">
    <property type="entry name" value="PH"/>
    <property type="match status" value="2"/>
</dbReference>
<dbReference type="SUPFAM" id="SSF50729">
    <property type="entry name" value="PH domain-like"/>
    <property type="match status" value="2"/>
</dbReference>
<accession>A0ABM4BS40</accession>
<name>A0ABM4BS40_HYDVU</name>
<dbReference type="PANTHER" id="PTHR47644:SF1">
    <property type="entry name" value="PDZ DOMAIN-CONTAINING PROTEIN"/>
    <property type="match status" value="1"/>
</dbReference>
<dbReference type="InterPro" id="IPR011993">
    <property type="entry name" value="PH-like_dom_sf"/>
</dbReference>